<evidence type="ECO:0000313" key="1">
    <source>
        <dbReference type="EMBL" id="MBW8683160.1"/>
    </source>
</evidence>
<organism evidence="1 2">
    <name type="scientific">Chitinophaga rhizophila</name>
    <dbReference type="NCBI Taxonomy" id="2866212"/>
    <lineage>
        <taxon>Bacteria</taxon>
        <taxon>Pseudomonadati</taxon>
        <taxon>Bacteroidota</taxon>
        <taxon>Chitinophagia</taxon>
        <taxon>Chitinophagales</taxon>
        <taxon>Chitinophagaceae</taxon>
        <taxon>Chitinophaga</taxon>
    </lineage>
</organism>
<reference evidence="1 2" key="1">
    <citation type="submission" date="2021-08" db="EMBL/GenBank/DDBJ databases">
        <title>The genome sequence of Chitinophaga sp. B61.</title>
        <authorList>
            <person name="Zhang X."/>
        </authorList>
    </citation>
    <scope>NUCLEOTIDE SEQUENCE [LARGE SCALE GENOMIC DNA]</scope>
    <source>
        <strain evidence="1 2">B61</strain>
    </source>
</reference>
<accession>A0ABS7G786</accession>
<sequence>MRPLYVVPTISPGAHPALRYKHIAAQHMYHVPAGQQWLLEHYPVCAVENERL</sequence>
<dbReference type="Proteomes" id="UP000812961">
    <property type="component" value="Unassembled WGS sequence"/>
</dbReference>
<dbReference type="RefSeq" id="WP_220248393.1">
    <property type="nucleotide sequence ID" value="NZ_JAICCF010000001.1"/>
</dbReference>
<name>A0ABS7G786_9BACT</name>
<dbReference type="EMBL" id="JAICCF010000001">
    <property type="protein sequence ID" value="MBW8683160.1"/>
    <property type="molecule type" value="Genomic_DNA"/>
</dbReference>
<comment type="caution">
    <text evidence="1">The sequence shown here is derived from an EMBL/GenBank/DDBJ whole genome shotgun (WGS) entry which is preliminary data.</text>
</comment>
<protein>
    <submittedName>
        <fullName evidence="1">Uncharacterized protein</fullName>
    </submittedName>
</protein>
<keyword evidence="2" id="KW-1185">Reference proteome</keyword>
<gene>
    <name evidence="1" type="ORF">K1Y79_02340</name>
</gene>
<proteinExistence type="predicted"/>
<evidence type="ECO:0000313" key="2">
    <source>
        <dbReference type="Proteomes" id="UP000812961"/>
    </source>
</evidence>